<sequence>MNEGVEMMTEENSKLLVDIQIQLARIEKTLEVVPTLAAAVETLREIARNADQSAKSAHHRLDMLQTAKEVADEALRTAQAAIAEQTAQKEDQKWFKRTFYGAIITGVAGGIVAAVWAAIKLSGQ</sequence>
<proteinExistence type="predicted"/>
<evidence type="ECO:0000313" key="2">
    <source>
        <dbReference type="EMBL" id="GIO57931.1"/>
    </source>
</evidence>
<keyword evidence="1" id="KW-0812">Transmembrane</keyword>
<organism evidence="2 3">
    <name type="scientific">Paenibacillus cineris</name>
    <dbReference type="NCBI Taxonomy" id="237530"/>
    <lineage>
        <taxon>Bacteria</taxon>
        <taxon>Bacillati</taxon>
        <taxon>Bacillota</taxon>
        <taxon>Bacilli</taxon>
        <taxon>Bacillales</taxon>
        <taxon>Paenibacillaceae</taxon>
        <taxon>Paenibacillus</taxon>
    </lineage>
</organism>
<evidence type="ECO:0000256" key="1">
    <source>
        <dbReference type="SAM" id="Phobius"/>
    </source>
</evidence>
<gene>
    <name evidence="2" type="ORF">J21TS7_62490</name>
</gene>
<keyword evidence="1" id="KW-1133">Transmembrane helix</keyword>
<keyword evidence="1" id="KW-0472">Membrane</keyword>
<feature type="transmembrane region" description="Helical" evidence="1">
    <location>
        <begin position="99"/>
        <end position="119"/>
    </location>
</feature>
<dbReference type="Proteomes" id="UP000676601">
    <property type="component" value="Unassembled WGS sequence"/>
</dbReference>
<name>A0ABQ4LN34_9BACL</name>
<comment type="caution">
    <text evidence="2">The sequence shown here is derived from an EMBL/GenBank/DDBJ whole genome shotgun (WGS) entry which is preliminary data.</text>
</comment>
<keyword evidence="3" id="KW-1185">Reference proteome</keyword>
<dbReference type="RefSeq" id="WP_212985952.1">
    <property type="nucleotide sequence ID" value="NZ_BORU01000005.1"/>
</dbReference>
<dbReference type="EMBL" id="BORU01000005">
    <property type="protein sequence ID" value="GIO57931.1"/>
    <property type="molecule type" value="Genomic_DNA"/>
</dbReference>
<evidence type="ECO:0000313" key="3">
    <source>
        <dbReference type="Proteomes" id="UP000676601"/>
    </source>
</evidence>
<protein>
    <submittedName>
        <fullName evidence="2">Uncharacterized protein</fullName>
    </submittedName>
</protein>
<reference evidence="2 3" key="1">
    <citation type="submission" date="2021-03" db="EMBL/GenBank/DDBJ databases">
        <title>Antimicrobial resistance genes in bacteria isolated from Japanese honey, and their potential for conferring macrolide and lincosamide resistance in the American foulbrood pathogen Paenibacillus larvae.</title>
        <authorList>
            <person name="Okamoto M."/>
            <person name="Kumagai M."/>
            <person name="Kanamori H."/>
            <person name="Takamatsu D."/>
        </authorList>
    </citation>
    <scope>NUCLEOTIDE SEQUENCE [LARGE SCALE GENOMIC DNA]</scope>
    <source>
        <strain evidence="2 3">J21TS7</strain>
    </source>
</reference>
<accession>A0ABQ4LN34</accession>